<organism evidence="1 2">
    <name type="scientific">Amphritea balenae</name>
    <dbReference type="NCBI Taxonomy" id="452629"/>
    <lineage>
        <taxon>Bacteria</taxon>
        <taxon>Pseudomonadati</taxon>
        <taxon>Pseudomonadota</taxon>
        <taxon>Gammaproteobacteria</taxon>
        <taxon>Oceanospirillales</taxon>
        <taxon>Oceanospirillaceae</taxon>
        <taxon>Amphritea</taxon>
    </lineage>
</organism>
<dbReference type="Proteomes" id="UP000267535">
    <property type="component" value="Unassembled WGS sequence"/>
</dbReference>
<accession>A0A3P1SLY5</accession>
<protein>
    <submittedName>
        <fullName evidence="1">Uncharacterized protein</fullName>
    </submittedName>
</protein>
<evidence type="ECO:0000313" key="1">
    <source>
        <dbReference type="EMBL" id="RRC98261.1"/>
    </source>
</evidence>
<evidence type="ECO:0000313" key="2">
    <source>
        <dbReference type="Proteomes" id="UP000267535"/>
    </source>
</evidence>
<name>A0A3P1SLY5_9GAMM</name>
<proteinExistence type="predicted"/>
<keyword evidence="2" id="KW-1185">Reference proteome</keyword>
<dbReference type="EMBL" id="RQXV01000008">
    <property type="protein sequence ID" value="RRC98261.1"/>
    <property type="molecule type" value="Genomic_DNA"/>
</dbReference>
<dbReference type="RefSeq" id="WP_124926841.1">
    <property type="nucleotide sequence ID" value="NZ_BMOH01000007.1"/>
</dbReference>
<comment type="caution">
    <text evidence="1">The sequence shown here is derived from an EMBL/GenBank/DDBJ whole genome shotgun (WGS) entry which is preliminary data.</text>
</comment>
<reference evidence="1 2" key="1">
    <citation type="submission" date="2018-11" db="EMBL/GenBank/DDBJ databases">
        <title>The draft genome sequence of Amphritea balenae JAMM 1525T.</title>
        <authorList>
            <person name="Fang Z."/>
            <person name="Zhang Y."/>
            <person name="Han X."/>
        </authorList>
    </citation>
    <scope>NUCLEOTIDE SEQUENCE [LARGE SCALE GENOMIC DNA]</scope>
    <source>
        <strain evidence="1 2">JAMM 1525</strain>
    </source>
</reference>
<sequence>MSEQNFSDLLLATISCAAAVGATYIGYLQYKTSKPPAVTDQGSDVAHQNPGHLFKIGKKTHDIRVKKDGFATHEMNFDIKDLEASAKKIPFSFEVDNSNVYPFKDVSITAKINGIDVTDSIIFIRNNEKVIKGEVPLTNDIIKVGKLNFNLFIDFGKYYPSEISELLETIENNPDLIKRMVIAEGVSINKPVENLEILITFDQHYPIDSKAINAVVTFGDDGEPRSVENFTLMTGAGSSYKAGMKVDGPIEGCEYSIGWNLLYTENHNKSS</sequence>
<gene>
    <name evidence="1" type="ORF">EHS89_14310</name>
</gene>
<dbReference type="AlphaFoldDB" id="A0A3P1SLY5"/>